<dbReference type="Gene3D" id="3.40.1350.10">
    <property type="match status" value="1"/>
</dbReference>
<feature type="domain" description="YhcG N-terminal" evidence="2">
    <location>
        <begin position="19"/>
        <end position="153"/>
    </location>
</feature>
<dbReference type="InterPro" id="IPR053148">
    <property type="entry name" value="PD-DEXK-like_domain"/>
</dbReference>
<sequence length="350" mass="40249">MPKNFLSSSEDYSDFLNALKERIRHSQIQAALAVNQELISLYWHIGREILAKEQEQGWGAKVVERLALDLKREFPEMKGFSARNIRYMKSFAEAYSDEAILQRCVAKLPWRHNIALLEKLKSTEERLWYAEQAIQNGWSRDILVLQIESELQRRLGSATTNFEQILPKPQSDLANSLLKDPYHLEFLSLSKDAQERDLENALVIHIRDFLLELGVGFAFVGSQFPVEVDGREYRIDLLFYHLRLRCYVVVELKIGDFQPSFGSQVNFYISAIDDLIRHPDDQPTIGLILCTSKSKTVVEYTLRNLSTPIGVATHRLTKEIEESLPSVEQLEMELETLTSEVSAGDEETQK</sequence>
<feature type="domain" description="YhcG PDDEXK nuclease" evidence="1">
    <location>
        <begin position="177"/>
        <end position="323"/>
    </location>
</feature>
<comment type="caution">
    <text evidence="3">The sequence shown here is derived from an EMBL/GenBank/DDBJ whole genome shotgun (WGS) entry which is preliminary data.</text>
</comment>
<gene>
    <name evidence="3" type="ORF">NC998_29495</name>
</gene>
<dbReference type="Pfam" id="PF17761">
    <property type="entry name" value="DUF1016_N"/>
    <property type="match status" value="1"/>
</dbReference>
<proteinExistence type="predicted"/>
<protein>
    <submittedName>
        <fullName evidence="3">PDDEXK nuclease domain-containing protein</fullName>
    </submittedName>
</protein>
<keyword evidence="4" id="KW-1185">Reference proteome</keyword>
<evidence type="ECO:0000313" key="4">
    <source>
        <dbReference type="Proteomes" id="UP001464891"/>
    </source>
</evidence>
<dbReference type="InterPro" id="IPR041527">
    <property type="entry name" value="YhcG_N"/>
</dbReference>
<name>A0ABV0JHA4_9CYAN</name>
<dbReference type="PANTHER" id="PTHR30547:SF0">
    <property type="entry name" value="BLR8175 PROTEIN"/>
    <property type="match status" value="1"/>
</dbReference>
<dbReference type="InterPro" id="IPR009362">
    <property type="entry name" value="YhcG_C"/>
</dbReference>
<dbReference type="PANTHER" id="PTHR30547">
    <property type="entry name" value="UNCHARACTERIZED PROTEIN YHCG-RELATED"/>
    <property type="match status" value="1"/>
</dbReference>
<dbReference type="Pfam" id="PF06250">
    <property type="entry name" value="YhcG_C"/>
    <property type="match status" value="1"/>
</dbReference>
<evidence type="ECO:0000313" key="3">
    <source>
        <dbReference type="EMBL" id="MEP0821178.1"/>
    </source>
</evidence>
<dbReference type="RefSeq" id="WP_190432745.1">
    <property type="nucleotide sequence ID" value="NZ_JAMPKM010000083.1"/>
</dbReference>
<dbReference type="Proteomes" id="UP001464891">
    <property type="component" value="Unassembled WGS sequence"/>
</dbReference>
<dbReference type="EMBL" id="JAMPKM010000083">
    <property type="protein sequence ID" value="MEP0821178.1"/>
    <property type="molecule type" value="Genomic_DNA"/>
</dbReference>
<reference evidence="3 4" key="1">
    <citation type="submission" date="2022-04" db="EMBL/GenBank/DDBJ databases">
        <title>Positive selection, recombination, and allopatry shape intraspecific diversity of widespread and dominant cyanobacteria.</title>
        <authorList>
            <person name="Wei J."/>
            <person name="Shu W."/>
            <person name="Hu C."/>
        </authorList>
    </citation>
    <scope>NUCLEOTIDE SEQUENCE [LARGE SCALE GENOMIC DNA]</scope>
    <source>
        <strain evidence="3 4">GB2-A4</strain>
    </source>
</reference>
<organism evidence="3 4">
    <name type="scientific">Trichocoleus desertorum GB2-A4</name>
    <dbReference type="NCBI Taxonomy" id="2933944"/>
    <lineage>
        <taxon>Bacteria</taxon>
        <taxon>Bacillati</taxon>
        <taxon>Cyanobacteriota</taxon>
        <taxon>Cyanophyceae</taxon>
        <taxon>Leptolyngbyales</taxon>
        <taxon>Trichocoleusaceae</taxon>
        <taxon>Trichocoleus</taxon>
    </lineage>
</organism>
<evidence type="ECO:0000259" key="1">
    <source>
        <dbReference type="Pfam" id="PF06250"/>
    </source>
</evidence>
<evidence type="ECO:0000259" key="2">
    <source>
        <dbReference type="Pfam" id="PF17761"/>
    </source>
</evidence>
<accession>A0ABV0JHA4</accession>
<dbReference type="InterPro" id="IPR011856">
    <property type="entry name" value="tRNA_endonuc-like_dom_sf"/>
</dbReference>